<organism evidence="1 2">
    <name type="scientific">Panagrolaimus sp. PS1159</name>
    <dbReference type="NCBI Taxonomy" id="55785"/>
    <lineage>
        <taxon>Eukaryota</taxon>
        <taxon>Metazoa</taxon>
        <taxon>Ecdysozoa</taxon>
        <taxon>Nematoda</taxon>
        <taxon>Chromadorea</taxon>
        <taxon>Rhabditida</taxon>
        <taxon>Tylenchina</taxon>
        <taxon>Panagrolaimomorpha</taxon>
        <taxon>Panagrolaimoidea</taxon>
        <taxon>Panagrolaimidae</taxon>
        <taxon>Panagrolaimus</taxon>
    </lineage>
</organism>
<dbReference type="WBParaSite" id="PS1159_v2.g12839.t1">
    <property type="protein sequence ID" value="PS1159_v2.g12839.t1"/>
    <property type="gene ID" value="PS1159_v2.g12839"/>
</dbReference>
<evidence type="ECO:0000313" key="2">
    <source>
        <dbReference type="WBParaSite" id="PS1159_v2.g12839.t1"/>
    </source>
</evidence>
<sequence length="513" mass="56264">MQFSASQRLLQSQPPSLSQQIGNNGEQFVQPQMILGLGTVVDDGQVVQPKLSPGAGTTKKYTSKKMANYNFAYDDNYDTKPSVPAAAIEEKTASHYLRLRGLPYSAKEADIKSFFDGLAVSEVQFTQNAEGRASGEAFVGFSTVADTESGLLRDKNKIGTRYIEVFRIGEVEFSRIRNRSISGVPGGIPAGYSNFTKPSAALYSGASSNACVARVRGLPYSCKKEELIGFFGGRTVEEVVFGKEPGDVGRPTGEAYVKFRTVEDATSAMELNGQHLGKRYLEIFQSDLDQFEHFKRQMSSTAMPLNAVQTDWAPWYSDNYDWGGYGMPVSAPLPSRGRGGGYRGRGNIIGGPYRGYDAGPPRPSPYDYHGRMYGADPIGGYDAGYDPYGYSMPQYGGGPEINYNKIYLRGLPFRVTGQQISDFFAPLNCVEIKLGYLPDGRTSGDGFVEFGTVEEAHQAKQKDRQSINNRYIEIFDNAMKATPGTTYKRVGGTGRYVPPMPPPVHPSSAAYQW</sequence>
<evidence type="ECO:0000313" key="1">
    <source>
        <dbReference type="Proteomes" id="UP000887580"/>
    </source>
</evidence>
<protein>
    <submittedName>
        <fullName evidence="2">RRM domain-containing protein</fullName>
    </submittedName>
</protein>
<dbReference type="Proteomes" id="UP000887580">
    <property type="component" value="Unplaced"/>
</dbReference>
<accession>A0AC35F1F0</accession>
<proteinExistence type="predicted"/>
<name>A0AC35F1F0_9BILA</name>
<reference evidence="2" key="1">
    <citation type="submission" date="2022-11" db="UniProtKB">
        <authorList>
            <consortium name="WormBaseParasite"/>
        </authorList>
    </citation>
    <scope>IDENTIFICATION</scope>
</reference>